<proteinExistence type="predicted"/>
<dbReference type="AlphaFoldDB" id="A0A1K1KNU5"/>
<dbReference type="Proteomes" id="UP000190935">
    <property type="component" value="Chromosome I"/>
</dbReference>
<dbReference type="GeneID" id="95349239"/>
<evidence type="ECO:0000313" key="2">
    <source>
        <dbReference type="Proteomes" id="UP000190935"/>
    </source>
</evidence>
<protein>
    <submittedName>
        <fullName evidence="1">Uncharacterized protein</fullName>
    </submittedName>
</protein>
<accession>A0A1K1KNU5</accession>
<reference evidence="2" key="1">
    <citation type="submission" date="2016-11" db="EMBL/GenBank/DDBJ databases">
        <authorList>
            <person name="Papadimitriou K."/>
        </authorList>
    </citation>
    <scope>NUCLEOTIDE SEQUENCE [LARGE SCALE GENOMIC DNA]</scope>
    <source>
        <strain evidence="2">ACA-DC 1533</strain>
    </source>
</reference>
<gene>
    <name evidence="1" type="ORF">LAC1533_1139</name>
</gene>
<dbReference type="RefSeq" id="WP_079579087.1">
    <property type="nucleotide sequence ID" value="NZ_LT630287.1"/>
</dbReference>
<sequence length="64" mass="6868">MEKDDLITSEKLNKMQQVAGPKGADAKQIKVGVINEDKNGVVTGAKVTFTDNTTVDFSVNKATK</sequence>
<organism evidence="1 2">
    <name type="scientific">Ligilactobacillus acidipiscis</name>
    <dbReference type="NCBI Taxonomy" id="89059"/>
    <lineage>
        <taxon>Bacteria</taxon>
        <taxon>Bacillati</taxon>
        <taxon>Bacillota</taxon>
        <taxon>Bacilli</taxon>
        <taxon>Lactobacillales</taxon>
        <taxon>Lactobacillaceae</taxon>
        <taxon>Ligilactobacillus</taxon>
    </lineage>
</organism>
<name>A0A1K1KNU5_9LACO</name>
<evidence type="ECO:0000313" key="1">
    <source>
        <dbReference type="EMBL" id="SFV40559.1"/>
    </source>
</evidence>
<dbReference type="EMBL" id="LT630287">
    <property type="protein sequence ID" value="SFV40559.1"/>
    <property type="molecule type" value="Genomic_DNA"/>
</dbReference>
<dbReference type="KEGG" id="laca:LAC1533_1139"/>